<dbReference type="Pfam" id="PF00501">
    <property type="entry name" value="AMP-binding"/>
    <property type="match status" value="1"/>
</dbReference>
<comment type="similarity">
    <text evidence="1">Belongs to the ATP-dependent AMP-binding enzyme family.</text>
</comment>
<reference evidence="5 6" key="1">
    <citation type="submission" date="2018-08" db="EMBL/GenBank/DDBJ databases">
        <title>Bacillus chawlae sp. nov., Bacillus glennii sp. nov., and Bacillus saganii sp. nov. Isolated from the Vehicle Assembly Building at Kennedy Space Center where the Viking Spacecraft were Assembled.</title>
        <authorList>
            <person name="Seuylemezian A."/>
            <person name="Vaishampayan P."/>
        </authorList>
    </citation>
    <scope>NUCLEOTIDE SEQUENCE [LARGE SCALE GENOMIC DNA]</scope>
    <source>
        <strain evidence="5 6">V44-8</strain>
    </source>
</reference>
<dbReference type="InterPro" id="IPR025110">
    <property type="entry name" value="AMP-bd_C"/>
</dbReference>
<organism evidence="5 6">
    <name type="scientific">Peribacillus glennii</name>
    <dbReference type="NCBI Taxonomy" id="2303991"/>
    <lineage>
        <taxon>Bacteria</taxon>
        <taxon>Bacillati</taxon>
        <taxon>Bacillota</taxon>
        <taxon>Bacilli</taxon>
        <taxon>Bacillales</taxon>
        <taxon>Bacillaceae</taxon>
        <taxon>Peribacillus</taxon>
    </lineage>
</organism>
<evidence type="ECO:0000256" key="1">
    <source>
        <dbReference type="ARBA" id="ARBA00006432"/>
    </source>
</evidence>
<proteinExistence type="inferred from homology"/>
<dbReference type="InterPro" id="IPR000873">
    <property type="entry name" value="AMP-dep_synth/lig_dom"/>
</dbReference>
<dbReference type="InterPro" id="IPR042099">
    <property type="entry name" value="ANL_N_sf"/>
</dbReference>
<dbReference type="Proteomes" id="UP000262939">
    <property type="component" value="Unassembled WGS sequence"/>
</dbReference>
<dbReference type="EMBL" id="QVTD01000003">
    <property type="protein sequence ID" value="RFU64988.1"/>
    <property type="molecule type" value="Genomic_DNA"/>
</dbReference>
<evidence type="ECO:0000256" key="2">
    <source>
        <dbReference type="ARBA" id="ARBA00022598"/>
    </source>
</evidence>
<dbReference type="RefSeq" id="WP_117321164.1">
    <property type="nucleotide sequence ID" value="NZ_QVTD01000003.1"/>
</dbReference>
<dbReference type="PANTHER" id="PTHR24096:SF267">
    <property type="entry name" value="MALONATE--COA LIGASE ACSF3, MITOCHONDRIAL"/>
    <property type="match status" value="1"/>
</dbReference>
<dbReference type="OrthoDB" id="9766486at2"/>
<dbReference type="Gene3D" id="3.30.300.30">
    <property type="match status" value="1"/>
</dbReference>
<keyword evidence="6" id="KW-1185">Reference proteome</keyword>
<accession>A0A372LFC9</accession>
<gene>
    <name evidence="5" type="ORF">D0466_03490</name>
</gene>
<sequence length="527" mass="60547">MKVNFGRILLQTARQFSDKKALVNVEKNRSYTFMELHLLANKICNMMRDRFGLKSGDVYGNLLENDNNSLFNVWVTKSEPSGLWFNYRDSFDEHMYQIDYVNPKLIFVENEILEKENYYNAFRERGMEIVCMEKPRQELPGVQYFWDLIETASDAEVEVEYDIDEHITLYRFTGGTTGRGKCAAYSLRNFLAGANHIYGFEENIFTKDVKHLHITPLSHASSLFVLPIHFKGGTQYTINLPNLEHFSEAVQFHQITSTFVVPTILYHLVDLGLEEKYDLSSLNTVFYGASPMSPSKLEILHEKFGNIFIQAYGATEAWPMAVVLGKADHIVTNEKDKKRLSSTGKVLPTVEIRIVDDNGKDMPVGEPGEIWIRGANVIKGYHKDIEETRANFTENGFWKSGDIAYFDESGYVFIVDRKKDMIITGGFNVYAIEVENALNSHHAVQQSVVIGIPHEQWGESVHAEVILKESMTITEEELINFTKDKIGRYKVPKSIKFVNELPLSTVGKVLRRKVRDKYWKEKARKIN</sequence>
<dbReference type="GO" id="GO:0016405">
    <property type="term" value="F:CoA-ligase activity"/>
    <property type="evidence" value="ECO:0007669"/>
    <property type="project" value="TreeGrafter"/>
</dbReference>
<dbReference type="Gene3D" id="3.40.50.12780">
    <property type="entry name" value="N-terminal domain of ligase-like"/>
    <property type="match status" value="1"/>
</dbReference>
<keyword evidence="2 5" id="KW-0436">Ligase</keyword>
<dbReference type="SUPFAM" id="SSF56801">
    <property type="entry name" value="Acetyl-CoA synthetase-like"/>
    <property type="match status" value="1"/>
</dbReference>
<evidence type="ECO:0000259" key="4">
    <source>
        <dbReference type="Pfam" id="PF13193"/>
    </source>
</evidence>
<evidence type="ECO:0000313" key="6">
    <source>
        <dbReference type="Proteomes" id="UP000262939"/>
    </source>
</evidence>
<dbReference type="FunFam" id="3.30.300.30:FF:000008">
    <property type="entry name" value="2,3-dihydroxybenzoate-AMP ligase"/>
    <property type="match status" value="1"/>
</dbReference>
<dbReference type="Pfam" id="PF13193">
    <property type="entry name" value="AMP-binding_C"/>
    <property type="match status" value="1"/>
</dbReference>
<evidence type="ECO:0000313" key="5">
    <source>
        <dbReference type="EMBL" id="RFU64988.1"/>
    </source>
</evidence>
<comment type="caution">
    <text evidence="5">The sequence shown here is derived from an EMBL/GenBank/DDBJ whole genome shotgun (WGS) entry which is preliminary data.</text>
</comment>
<dbReference type="AlphaFoldDB" id="A0A372LFC9"/>
<dbReference type="PANTHER" id="PTHR24096">
    <property type="entry name" value="LONG-CHAIN-FATTY-ACID--COA LIGASE"/>
    <property type="match status" value="1"/>
</dbReference>
<name>A0A372LFC9_9BACI</name>
<protein>
    <submittedName>
        <fullName evidence="5">Long-chain fatty acid--CoA ligase</fullName>
    </submittedName>
</protein>
<feature type="domain" description="AMP-dependent synthetase/ligase" evidence="3">
    <location>
        <begin position="11"/>
        <end position="382"/>
    </location>
</feature>
<evidence type="ECO:0000259" key="3">
    <source>
        <dbReference type="Pfam" id="PF00501"/>
    </source>
</evidence>
<dbReference type="InterPro" id="IPR045851">
    <property type="entry name" value="AMP-bd_C_sf"/>
</dbReference>
<feature type="domain" description="AMP-binding enzyme C-terminal" evidence="4">
    <location>
        <begin position="433"/>
        <end position="508"/>
    </location>
</feature>